<dbReference type="OrthoDB" id="9944346at2759"/>
<dbReference type="GO" id="GO:0005509">
    <property type="term" value="F:calcium ion binding"/>
    <property type="evidence" value="ECO:0007669"/>
    <property type="project" value="TreeGrafter"/>
</dbReference>
<dbReference type="PANTHER" id="PTHR15359:SF7">
    <property type="entry name" value="CALMODULIN REGULATOR PROTEIN PCP4"/>
    <property type="match status" value="1"/>
</dbReference>
<protein>
    <recommendedName>
        <fullName evidence="5">Purkinje cell protein 4</fullName>
    </recommendedName>
</protein>
<dbReference type="PANTHER" id="PTHR15359">
    <property type="entry name" value="IG-LIKE DOMAIN-CONTAINING PROTEIN"/>
    <property type="match status" value="1"/>
</dbReference>
<feature type="compositionally biased region" description="Acidic residues" evidence="2">
    <location>
        <begin position="66"/>
        <end position="76"/>
    </location>
</feature>
<dbReference type="GO" id="GO:0005737">
    <property type="term" value="C:cytoplasm"/>
    <property type="evidence" value="ECO:0007669"/>
    <property type="project" value="TreeGrafter"/>
</dbReference>
<organism evidence="3 4">
    <name type="scientific">Hemibagrus wyckioides</name>
    <dbReference type="NCBI Taxonomy" id="337641"/>
    <lineage>
        <taxon>Eukaryota</taxon>
        <taxon>Metazoa</taxon>
        <taxon>Chordata</taxon>
        <taxon>Craniata</taxon>
        <taxon>Vertebrata</taxon>
        <taxon>Euteleostomi</taxon>
        <taxon>Actinopterygii</taxon>
        <taxon>Neopterygii</taxon>
        <taxon>Teleostei</taxon>
        <taxon>Ostariophysi</taxon>
        <taxon>Siluriformes</taxon>
        <taxon>Bagridae</taxon>
        <taxon>Hemibagrus</taxon>
    </lineage>
</organism>
<proteinExistence type="inferred from homology"/>
<dbReference type="Proteomes" id="UP000824219">
    <property type="component" value="Linkage Group LG16"/>
</dbReference>
<dbReference type="GO" id="GO:0005516">
    <property type="term" value="F:calmodulin binding"/>
    <property type="evidence" value="ECO:0007669"/>
    <property type="project" value="TreeGrafter"/>
</dbReference>
<keyword evidence="4" id="KW-1185">Reference proteome</keyword>
<evidence type="ECO:0000256" key="1">
    <source>
        <dbReference type="ARBA" id="ARBA00038017"/>
    </source>
</evidence>
<evidence type="ECO:0008006" key="5">
    <source>
        <dbReference type="Google" id="ProtNLM"/>
    </source>
</evidence>
<sequence>MRRWRAASRGLYSCVTGTKEARSRNRRIPPSVHHPFSMSERPGSGAPTGLSKPSGVEDASKKDVPPEDFDIDMDAPETEKAAVAIQSHFRKYQKKKQDTKP</sequence>
<comment type="similarity">
    <text evidence="1">Belongs to the PCP4 family.</text>
</comment>
<evidence type="ECO:0000313" key="4">
    <source>
        <dbReference type="Proteomes" id="UP000824219"/>
    </source>
</evidence>
<dbReference type="InterPro" id="IPR052142">
    <property type="entry name" value="Calmodulin_Regulator_PCP4-like"/>
</dbReference>
<accession>A0A9D3SFS6</accession>
<comment type="caution">
    <text evidence="3">The sequence shown here is derived from an EMBL/GenBank/DDBJ whole genome shotgun (WGS) entry which is preliminary data.</text>
</comment>
<reference evidence="3 4" key="1">
    <citation type="submission" date="2021-06" db="EMBL/GenBank/DDBJ databases">
        <title>Chromosome-level genome assembly of the red-tail catfish (Hemibagrus wyckioides).</title>
        <authorList>
            <person name="Shao F."/>
        </authorList>
    </citation>
    <scope>NUCLEOTIDE SEQUENCE [LARGE SCALE GENOMIC DNA]</scope>
    <source>
        <strain evidence="3">EC202008001</strain>
        <tissue evidence="3">Blood</tissue>
    </source>
</reference>
<dbReference type="AlphaFoldDB" id="A0A9D3SFS6"/>
<evidence type="ECO:0000313" key="3">
    <source>
        <dbReference type="EMBL" id="KAG7322642.1"/>
    </source>
</evidence>
<evidence type="ECO:0000256" key="2">
    <source>
        <dbReference type="SAM" id="MobiDB-lite"/>
    </source>
</evidence>
<dbReference type="EMBL" id="JAHKSW010000016">
    <property type="protein sequence ID" value="KAG7322642.1"/>
    <property type="molecule type" value="Genomic_DNA"/>
</dbReference>
<gene>
    <name evidence="3" type="ORF">KOW79_013988</name>
</gene>
<dbReference type="PROSITE" id="PS50096">
    <property type="entry name" value="IQ"/>
    <property type="match status" value="1"/>
</dbReference>
<name>A0A9D3SFS6_9TELE</name>
<feature type="region of interest" description="Disordered" evidence="2">
    <location>
        <begin position="17"/>
        <end position="79"/>
    </location>
</feature>